<evidence type="ECO:0000313" key="2">
    <source>
        <dbReference type="Proteomes" id="UP000260425"/>
    </source>
</evidence>
<organismHost>
    <name type="scientific">Bacillus subtilis</name>
    <dbReference type="NCBI Taxonomy" id="1423"/>
</organismHost>
<protein>
    <submittedName>
        <fullName evidence="1">Uncharacterized protein</fullName>
    </submittedName>
</protein>
<organism evidence="1 2">
    <name type="scientific">Bacillus phage BSP38</name>
    <dbReference type="NCBI Taxonomy" id="2283013"/>
    <lineage>
        <taxon>Viruses</taxon>
        <taxon>Duplodnaviria</taxon>
        <taxon>Heunggongvirae</taxon>
        <taxon>Uroviricota</taxon>
        <taxon>Caudoviricetes</taxon>
        <taxon>Herelleviridae</taxon>
        <taxon>Bastillevirinae</taxon>
        <taxon>Jeonjuvirus</taxon>
        <taxon>Jeonjuvirus BSP38</taxon>
    </lineage>
</organism>
<name>A0A345MK89_BPBSP</name>
<proteinExistence type="predicted"/>
<keyword evidence="2" id="KW-1185">Reference proteome</keyword>
<accession>A0A345MK89</accession>
<dbReference type="EMBL" id="MH606185">
    <property type="protein sequence ID" value="AXH71271.1"/>
    <property type="molecule type" value="Genomic_DNA"/>
</dbReference>
<gene>
    <name evidence="1" type="ORF">BSP38_229</name>
</gene>
<sequence>MENKKMSTEEIYAAVQNILGQHSYVEDNGDGTYAVEVYVDHTDELGDAQLEAISQADNPHDAFIESLDEYVFECEEYAKFALFDDIKSEWDEEKHGYFGDVRDAVLDFLDTNVHADFPYEHFLQQKVLVNLVVDAGDADYDYTLNCFAHSFYYDDDQLSPESGLVWLVKQQGHSVEELIDVINSEEGNGNKFIDSIVNESANVTTSMNALAFSVQMSLEDFIKIKENKVDLTLGKSTTAGLVDYWSGAGSVHDIQLDKEVTLPHNMYDAHIDGARGYGIMEIYGVGSDFWTNTVVSMEVKGNE</sequence>
<evidence type="ECO:0000313" key="1">
    <source>
        <dbReference type="EMBL" id="AXH71271.1"/>
    </source>
</evidence>
<dbReference type="Proteomes" id="UP000260425">
    <property type="component" value="Segment"/>
</dbReference>
<reference evidence="1 2" key="1">
    <citation type="submission" date="2018-07" db="EMBL/GenBank/DDBJ databases">
        <title>Complete nucleotide sequence of Bacillus phage BSP38.</title>
        <authorList>
            <person name="Ghosh K."/>
            <person name="Kim K.-P."/>
        </authorList>
    </citation>
    <scope>NUCLEOTIDE SEQUENCE [LARGE SCALE GENOMIC DNA]</scope>
</reference>